<evidence type="ECO:0000259" key="3">
    <source>
        <dbReference type="Pfam" id="PF02729"/>
    </source>
</evidence>
<dbReference type="GO" id="GO:0006207">
    <property type="term" value="P:'de novo' pyrimidine nucleobase biosynthetic process"/>
    <property type="evidence" value="ECO:0007669"/>
    <property type="project" value="InterPro"/>
</dbReference>
<dbReference type="Pfam" id="PF01948">
    <property type="entry name" value="PyrI"/>
    <property type="match status" value="1"/>
</dbReference>
<dbReference type="InterPro" id="IPR020545">
    <property type="entry name" value="Asp_carbamoyltransf_reg_N"/>
</dbReference>
<dbReference type="InterPro" id="IPR006132">
    <property type="entry name" value="Asp/Orn_carbamoyltranf_P-bd"/>
</dbReference>
<dbReference type="SUPFAM" id="SSF53671">
    <property type="entry name" value="Aspartate/ornithine carbamoyltransferase"/>
    <property type="match status" value="1"/>
</dbReference>
<dbReference type="OrthoDB" id="432380at2759"/>
<evidence type="ECO:0000313" key="5">
    <source>
        <dbReference type="EMBL" id="CAL1129195.1"/>
    </source>
</evidence>
<protein>
    <submittedName>
        <fullName evidence="4">Uncharacterized protein</fullName>
    </submittedName>
</protein>
<feature type="domain" description="Aspartate carbamoyltransferase regulatory subunit N-terminal" evidence="2">
    <location>
        <begin position="337"/>
        <end position="433"/>
    </location>
</feature>
<organism evidence="4">
    <name type="scientific">Cladocopium goreaui</name>
    <dbReference type="NCBI Taxonomy" id="2562237"/>
    <lineage>
        <taxon>Eukaryota</taxon>
        <taxon>Sar</taxon>
        <taxon>Alveolata</taxon>
        <taxon>Dinophyceae</taxon>
        <taxon>Suessiales</taxon>
        <taxon>Symbiodiniaceae</taxon>
        <taxon>Cladocopium</taxon>
    </lineage>
</organism>
<feature type="domain" description="Aspartate/ornithine carbamoyltransferase carbamoyl-P binding" evidence="3">
    <location>
        <begin position="2"/>
        <end position="108"/>
    </location>
</feature>
<dbReference type="EMBL" id="CAMXCT020000225">
    <property type="protein sequence ID" value="CAL1129195.1"/>
    <property type="molecule type" value="Genomic_DNA"/>
</dbReference>
<accession>A0A9P1BND4</accession>
<evidence type="ECO:0000313" key="6">
    <source>
        <dbReference type="Proteomes" id="UP001152797"/>
    </source>
</evidence>
<dbReference type="Proteomes" id="UP001152797">
    <property type="component" value="Unassembled WGS sequence"/>
</dbReference>
<reference evidence="4" key="1">
    <citation type="submission" date="2022-10" db="EMBL/GenBank/DDBJ databases">
        <authorList>
            <person name="Chen Y."/>
            <person name="Dougan E. K."/>
            <person name="Chan C."/>
            <person name="Rhodes N."/>
            <person name="Thang M."/>
        </authorList>
    </citation>
    <scope>NUCLEOTIDE SEQUENCE</scope>
</reference>
<dbReference type="EMBL" id="CAMXCT010000225">
    <property type="protein sequence ID" value="CAI3975820.1"/>
    <property type="molecule type" value="Genomic_DNA"/>
</dbReference>
<keyword evidence="6" id="KW-1185">Reference proteome</keyword>
<dbReference type="GO" id="GO:0016597">
    <property type="term" value="F:amino acid binding"/>
    <property type="evidence" value="ECO:0007669"/>
    <property type="project" value="InterPro"/>
</dbReference>
<dbReference type="EMBL" id="CAMXCT030000225">
    <property type="protein sequence ID" value="CAL4763132.1"/>
    <property type="molecule type" value="Genomic_DNA"/>
</dbReference>
<dbReference type="InterPro" id="IPR002801">
    <property type="entry name" value="Asp_carbamoylTrfase_reg"/>
</dbReference>
<dbReference type="Pfam" id="PF02729">
    <property type="entry name" value="OTCace_N"/>
    <property type="match status" value="1"/>
</dbReference>
<dbReference type="SUPFAM" id="SSF54893">
    <property type="entry name" value="Aspartate carbamoyltransferase, Regulatory-chain, N-terminal domain"/>
    <property type="match status" value="1"/>
</dbReference>
<dbReference type="Gene3D" id="3.40.50.1370">
    <property type="entry name" value="Aspartate/ornithine carbamoyltransferase"/>
    <property type="match status" value="2"/>
</dbReference>
<sequence>MEGSTRTRESLRNAAVYHGVKVNEFQAESSSFKKNETITDTMKMLSVYSTQRSVFVIRSALEGVCSWLRTAMSAHARRMGVPTPSFVNAGDGLFTHPIGEFVDILSLLEHNQWDRSAVHLALVGDLAHGRTAHSKVQGLQIFKKVRVDLVAPEIFGYPVEYRDRMRANGFEVREFASVEEYLENASNVADVWYFYKPQFSKCGDLTTLRLNELRAQVSFREEWVHQLPEGVRFFQTLPRDKEYPIIPLTLDSRAINGWDTVAANAYFLDVVLLSMLFGKIGRNLAPPADEAGFNSVQESPPKLAFSSELPSFMKEVTLVEDAHHRDLERARAGGPVPIKDGCVLDHLGLGPTSSKCWEALRKVRTILGWSKQVGSEGVYTSKGNPGFYKGILTLPGFDYKRLRVEEMKMMASVAPGCTFNCVKESKVVRKYRLEVPERIYNLPNISCKNALCVSNPENRQREIVAYLERVPYYVSSVLPNCTESKYLYVCKWCRWPHVYENIWDDLRRQAVA</sequence>
<gene>
    <name evidence="4" type="ORF">C1SCF055_LOCUS4097</name>
</gene>
<name>A0A9P1BND4_9DINO</name>
<dbReference type="InterPro" id="IPR036793">
    <property type="entry name" value="Asp_carbatrfase_reg_N_sf"/>
</dbReference>
<dbReference type="AlphaFoldDB" id="A0A9P1BND4"/>
<reference evidence="5" key="2">
    <citation type="submission" date="2024-04" db="EMBL/GenBank/DDBJ databases">
        <authorList>
            <person name="Chen Y."/>
            <person name="Shah S."/>
            <person name="Dougan E. K."/>
            <person name="Thang M."/>
            <person name="Chan C."/>
        </authorList>
    </citation>
    <scope>NUCLEOTIDE SEQUENCE [LARGE SCALE GENOMIC DNA]</scope>
</reference>
<proteinExistence type="predicted"/>
<dbReference type="PANTHER" id="PTHR35805">
    <property type="entry name" value="ASPARTATE CARBAMOYLTRANSFERASE REGULATORY CHAIN"/>
    <property type="match status" value="1"/>
</dbReference>
<dbReference type="PANTHER" id="PTHR35805:SF1">
    <property type="entry name" value="ASPARTATE CARBAMOYLTRANSFERASE REGULATORY CHAIN"/>
    <property type="match status" value="1"/>
</dbReference>
<dbReference type="GO" id="GO:0006520">
    <property type="term" value="P:amino acid metabolic process"/>
    <property type="evidence" value="ECO:0007669"/>
    <property type="project" value="InterPro"/>
</dbReference>
<keyword evidence="1" id="KW-0808">Transferase</keyword>
<dbReference type="Gene3D" id="3.30.70.140">
    <property type="entry name" value="Aspartate carbamoyltransferase regulatory subunit, N-terminal domain"/>
    <property type="match status" value="1"/>
</dbReference>
<dbReference type="InterPro" id="IPR036901">
    <property type="entry name" value="Asp/Orn_carbamoylTrfase_sf"/>
</dbReference>
<evidence type="ECO:0000256" key="1">
    <source>
        <dbReference type="ARBA" id="ARBA00022679"/>
    </source>
</evidence>
<dbReference type="GO" id="GO:0016743">
    <property type="term" value="F:carboxyl- or carbamoyltransferase activity"/>
    <property type="evidence" value="ECO:0007669"/>
    <property type="project" value="InterPro"/>
</dbReference>
<comment type="caution">
    <text evidence="4">The sequence shown here is derived from an EMBL/GenBank/DDBJ whole genome shotgun (WGS) entry which is preliminary data.</text>
</comment>
<evidence type="ECO:0000313" key="4">
    <source>
        <dbReference type="EMBL" id="CAI3975820.1"/>
    </source>
</evidence>
<evidence type="ECO:0000259" key="2">
    <source>
        <dbReference type="Pfam" id="PF01948"/>
    </source>
</evidence>
<dbReference type="GO" id="GO:0009347">
    <property type="term" value="C:aspartate carbamoyltransferase complex"/>
    <property type="evidence" value="ECO:0007669"/>
    <property type="project" value="InterPro"/>
</dbReference>